<evidence type="ECO:0000313" key="3">
    <source>
        <dbReference type="Proteomes" id="UP001597544"/>
    </source>
</evidence>
<name>A0ABW5IRM1_9BACT</name>
<keyword evidence="1" id="KW-0472">Membrane</keyword>
<keyword evidence="3" id="KW-1185">Reference proteome</keyword>
<keyword evidence="1" id="KW-1133">Transmembrane helix</keyword>
<organism evidence="2 3">
    <name type="scientific">Pontibacter locisalis</name>
    <dbReference type="NCBI Taxonomy" id="1719035"/>
    <lineage>
        <taxon>Bacteria</taxon>
        <taxon>Pseudomonadati</taxon>
        <taxon>Bacteroidota</taxon>
        <taxon>Cytophagia</taxon>
        <taxon>Cytophagales</taxon>
        <taxon>Hymenobacteraceae</taxon>
        <taxon>Pontibacter</taxon>
    </lineage>
</organism>
<dbReference type="Proteomes" id="UP001597544">
    <property type="component" value="Unassembled WGS sequence"/>
</dbReference>
<comment type="caution">
    <text evidence="2">The sequence shown here is derived from an EMBL/GenBank/DDBJ whole genome shotgun (WGS) entry which is preliminary data.</text>
</comment>
<feature type="transmembrane region" description="Helical" evidence="1">
    <location>
        <begin position="59"/>
        <end position="80"/>
    </location>
</feature>
<dbReference type="RefSeq" id="WP_377512719.1">
    <property type="nucleotide sequence ID" value="NZ_JBHULU010000039.1"/>
</dbReference>
<protein>
    <recommendedName>
        <fullName evidence="4">Anti-sigma factor</fullName>
    </recommendedName>
</protein>
<gene>
    <name evidence="2" type="ORF">ACFSRY_20460</name>
</gene>
<dbReference type="EMBL" id="JBHULU010000039">
    <property type="protein sequence ID" value="MFD2516256.1"/>
    <property type="molecule type" value="Genomic_DNA"/>
</dbReference>
<keyword evidence="1" id="KW-0812">Transmembrane</keyword>
<proteinExistence type="predicted"/>
<accession>A0ABW5IRM1</accession>
<evidence type="ECO:0008006" key="4">
    <source>
        <dbReference type="Google" id="ProtNLM"/>
    </source>
</evidence>
<reference evidence="3" key="1">
    <citation type="journal article" date="2019" name="Int. J. Syst. Evol. Microbiol.">
        <title>The Global Catalogue of Microorganisms (GCM) 10K type strain sequencing project: providing services to taxonomists for standard genome sequencing and annotation.</title>
        <authorList>
            <consortium name="The Broad Institute Genomics Platform"/>
            <consortium name="The Broad Institute Genome Sequencing Center for Infectious Disease"/>
            <person name="Wu L."/>
            <person name="Ma J."/>
        </authorList>
    </citation>
    <scope>NUCLEOTIDE SEQUENCE [LARGE SCALE GENOMIC DNA]</scope>
    <source>
        <strain evidence="3">KCTC 42498</strain>
    </source>
</reference>
<evidence type="ECO:0000256" key="1">
    <source>
        <dbReference type="SAM" id="Phobius"/>
    </source>
</evidence>
<evidence type="ECO:0000313" key="2">
    <source>
        <dbReference type="EMBL" id="MFD2516256.1"/>
    </source>
</evidence>
<sequence>MKDKLKEYVSEHRDEFDVFEPRPDLWQNICQELSEPKKKEAKVIKFNFGNSAHFSANMMFMRVAAAVVLLLGCGLTLFLMKQNTPVTNNTVAATEQVVIGEIAPEIVEVEAYYVNQIKEKKSKLSDYDLKLLGLDEQKAVDQELARLDSSYVQLKKQLYTTPNTDEIVGAMIQNLQIRIQVLNKQLEILQNIEKLEKTINTELKENETTNV</sequence>